<dbReference type="Gramene" id="mRNA:HanXRQr2_Chr01g0008731">
    <property type="protein sequence ID" value="mRNA:HanXRQr2_Chr01g0008731"/>
    <property type="gene ID" value="HanXRQr2_Chr01g0008731"/>
</dbReference>
<proteinExistence type="predicted"/>
<evidence type="ECO:0000256" key="1">
    <source>
        <dbReference type="SAM" id="Coils"/>
    </source>
</evidence>
<accession>A0A9K3JSP0</accession>
<reference evidence="3" key="1">
    <citation type="journal article" date="2017" name="Nature">
        <title>The sunflower genome provides insights into oil metabolism, flowering and Asterid evolution.</title>
        <authorList>
            <person name="Badouin H."/>
            <person name="Gouzy J."/>
            <person name="Grassa C.J."/>
            <person name="Murat F."/>
            <person name="Staton S.E."/>
            <person name="Cottret L."/>
            <person name="Lelandais-Briere C."/>
            <person name="Owens G.L."/>
            <person name="Carrere S."/>
            <person name="Mayjonade B."/>
            <person name="Legrand L."/>
            <person name="Gill N."/>
            <person name="Kane N.C."/>
            <person name="Bowers J.E."/>
            <person name="Hubner S."/>
            <person name="Bellec A."/>
            <person name="Berard A."/>
            <person name="Berges H."/>
            <person name="Blanchet N."/>
            <person name="Boniface M.C."/>
            <person name="Brunel D."/>
            <person name="Catrice O."/>
            <person name="Chaidir N."/>
            <person name="Claudel C."/>
            <person name="Donnadieu C."/>
            <person name="Faraut T."/>
            <person name="Fievet G."/>
            <person name="Helmstetter N."/>
            <person name="King M."/>
            <person name="Knapp S.J."/>
            <person name="Lai Z."/>
            <person name="Le Paslier M.C."/>
            <person name="Lippi Y."/>
            <person name="Lorenzon L."/>
            <person name="Mandel J.R."/>
            <person name="Marage G."/>
            <person name="Marchand G."/>
            <person name="Marquand E."/>
            <person name="Bret-Mestries E."/>
            <person name="Morien E."/>
            <person name="Nambeesan S."/>
            <person name="Nguyen T."/>
            <person name="Pegot-Espagnet P."/>
            <person name="Pouilly N."/>
            <person name="Raftis F."/>
            <person name="Sallet E."/>
            <person name="Schiex T."/>
            <person name="Thomas J."/>
            <person name="Vandecasteele C."/>
            <person name="Vares D."/>
            <person name="Vear F."/>
            <person name="Vautrin S."/>
            <person name="Crespi M."/>
            <person name="Mangin B."/>
            <person name="Burke J.M."/>
            <person name="Salse J."/>
            <person name="Munos S."/>
            <person name="Vincourt P."/>
            <person name="Rieseberg L.H."/>
            <person name="Langlade N.B."/>
        </authorList>
    </citation>
    <scope>NUCLEOTIDE SEQUENCE</scope>
    <source>
        <tissue evidence="3">Leaves</tissue>
    </source>
</reference>
<evidence type="ECO:0000256" key="2">
    <source>
        <dbReference type="SAM" id="MobiDB-lite"/>
    </source>
</evidence>
<comment type="caution">
    <text evidence="3">The sequence shown here is derived from an EMBL/GenBank/DDBJ whole genome shotgun (WGS) entry which is preliminary data.</text>
</comment>
<name>A0A9K3JSP0_HELAN</name>
<evidence type="ECO:0000313" key="4">
    <source>
        <dbReference type="Proteomes" id="UP000215914"/>
    </source>
</evidence>
<feature type="compositionally biased region" description="Basic and acidic residues" evidence="2">
    <location>
        <begin position="225"/>
        <end position="239"/>
    </location>
</feature>
<organism evidence="3 4">
    <name type="scientific">Helianthus annuus</name>
    <name type="common">Common sunflower</name>
    <dbReference type="NCBI Taxonomy" id="4232"/>
    <lineage>
        <taxon>Eukaryota</taxon>
        <taxon>Viridiplantae</taxon>
        <taxon>Streptophyta</taxon>
        <taxon>Embryophyta</taxon>
        <taxon>Tracheophyta</taxon>
        <taxon>Spermatophyta</taxon>
        <taxon>Magnoliopsida</taxon>
        <taxon>eudicotyledons</taxon>
        <taxon>Gunneridae</taxon>
        <taxon>Pentapetalae</taxon>
        <taxon>asterids</taxon>
        <taxon>campanulids</taxon>
        <taxon>Asterales</taxon>
        <taxon>Asteraceae</taxon>
        <taxon>Asteroideae</taxon>
        <taxon>Heliantheae alliance</taxon>
        <taxon>Heliantheae</taxon>
        <taxon>Helianthus</taxon>
    </lineage>
</organism>
<dbReference type="Proteomes" id="UP000215914">
    <property type="component" value="Unassembled WGS sequence"/>
</dbReference>
<feature type="compositionally biased region" description="Basic and acidic residues" evidence="2">
    <location>
        <begin position="255"/>
        <end position="265"/>
    </location>
</feature>
<reference evidence="3" key="2">
    <citation type="submission" date="2020-06" db="EMBL/GenBank/DDBJ databases">
        <title>Helianthus annuus Genome sequencing and assembly Release 2.</title>
        <authorList>
            <person name="Gouzy J."/>
            <person name="Langlade N."/>
            <person name="Munos S."/>
        </authorList>
    </citation>
    <scope>NUCLEOTIDE SEQUENCE</scope>
    <source>
        <tissue evidence="3">Leaves</tissue>
    </source>
</reference>
<feature type="coiled-coil region" evidence="1">
    <location>
        <begin position="7"/>
        <end position="34"/>
    </location>
</feature>
<protein>
    <submittedName>
        <fullName evidence="3">Uncharacterized protein</fullName>
    </submittedName>
</protein>
<feature type="compositionally biased region" description="Acidic residues" evidence="2">
    <location>
        <begin position="240"/>
        <end position="254"/>
    </location>
</feature>
<keyword evidence="4" id="KW-1185">Reference proteome</keyword>
<feature type="coiled-coil region" evidence="1">
    <location>
        <begin position="70"/>
        <end position="147"/>
    </location>
</feature>
<keyword evidence="1" id="KW-0175">Coiled coil</keyword>
<feature type="region of interest" description="Disordered" evidence="2">
    <location>
        <begin position="225"/>
        <end position="280"/>
    </location>
</feature>
<dbReference type="EMBL" id="MNCJ02000316">
    <property type="protein sequence ID" value="KAF5821008.1"/>
    <property type="molecule type" value="Genomic_DNA"/>
</dbReference>
<dbReference type="AlphaFoldDB" id="A0A9K3JSP0"/>
<sequence length="280" mass="32035">MLVQQKVAKLEKTKAETEEKLKQVEVENVVLKNEVFAINERLLDVEAGKNALNEAIDELLVENYDLNDANTTISNANEILKKEIEDLKVKDENKSKQIEMLYTVIEDRLGINVHAAFDDIKIRRAEARRMEKEQKDAEEAAAALKDKGKGVVDDNEEILGSSRQQEQQQPDADVNAADVEVNVAEVEVNEENALVPPQFFVLVGELKNVSYNREDNARRIEVERRRLKAKEAKKAQVDEKVDEEIDDEDEEDDDIKYIDDFHGSDDDKDDDDDQEIMEVH</sequence>
<gene>
    <name evidence="3" type="ORF">HanXRQr2_Chr01g0008731</name>
</gene>
<feature type="compositionally biased region" description="Acidic residues" evidence="2">
    <location>
        <begin position="266"/>
        <end position="280"/>
    </location>
</feature>
<evidence type="ECO:0000313" key="3">
    <source>
        <dbReference type="EMBL" id="KAF5821008.1"/>
    </source>
</evidence>